<evidence type="ECO:0000256" key="1">
    <source>
        <dbReference type="ARBA" id="ARBA00004141"/>
    </source>
</evidence>
<evidence type="ECO:0000256" key="5">
    <source>
        <dbReference type="ARBA" id="ARBA00022989"/>
    </source>
</evidence>
<dbReference type="PANTHER" id="PTHR43731">
    <property type="entry name" value="RHOMBOID PROTEASE"/>
    <property type="match status" value="1"/>
</dbReference>
<accession>A0A8J7TL42</accession>
<evidence type="ECO:0000256" key="7">
    <source>
        <dbReference type="SAM" id="Phobius"/>
    </source>
</evidence>
<feature type="transmembrane region" description="Helical" evidence="7">
    <location>
        <begin position="22"/>
        <end position="41"/>
    </location>
</feature>
<proteinExistence type="inferred from homology"/>
<keyword evidence="5 7" id="KW-1133">Transmembrane helix</keyword>
<dbReference type="GO" id="GO:0004252">
    <property type="term" value="F:serine-type endopeptidase activity"/>
    <property type="evidence" value="ECO:0007669"/>
    <property type="project" value="InterPro"/>
</dbReference>
<comment type="caution">
    <text evidence="9">The sequence shown here is derived from an EMBL/GenBank/DDBJ whole genome shotgun (WGS) entry which is preliminary data.</text>
</comment>
<feature type="transmembrane region" description="Helical" evidence="7">
    <location>
        <begin position="473"/>
        <end position="495"/>
    </location>
</feature>
<evidence type="ECO:0000259" key="8">
    <source>
        <dbReference type="Pfam" id="PF01694"/>
    </source>
</evidence>
<feature type="transmembrane region" description="Helical" evidence="7">
    <location>
        <begin position="451"/>
        <end position="467"/>
    </location>
</feature>
<dbReference type="PANTHER" id="PTHR43731:SF14">
    <property type="entry name" value="PRESENILIN-ASSOCIATED RHOMBOID-LIKE PROTEIN, MITOCHONDRIAL"/>
    <property type="match status" value="1"/>
</dbReference>
<feature type="transmembrane region" description="Helical" evidence="7">
    <location>
        <begin position="398"/>
        <end position="416"/>
    </location>
</feature>
<keyword evidence="3 7" id="KW-0812">Transmembrane</keyword>
<evidence type="ECO:0000256" key="6">
    <source>
        <dbReference type="ARBA" id="ARBA00023136"/>
    </source>
</evidence>
<dbReference type="InterPro" id="IPR035952">
    <property type="entry name" value="Rhomboid-like_sf"/>
</dbReference>
<keyword evidence="6 7" id="KW-0472">Membrane</keyword>
<feature type="transmembrane region" description="Helical" evidence="7">
    <location>
        <begin position="365"/>
        <end position="386"/>
    </location>
</feature>
<gene>
    <name evidence="9" type="ORF">J0M35_04440</name>
</gene>
<evidence type="ECO:0000313" key="10">
    <source>
        <dbReference type="Proteomes" id="UP000664277"/>
    </source>
</evidence>
<feature type="transmembrane region" description="Helical" evidence="7">
    <location>
        <begin position="310"/>
        <end position="335"/>
    </location>
</feature>
<dbReference type="InterPro" id="IPR022764">
    <property type="entry name" value="Peptidase_S54_rhomboid_dom"/>
</dbReference>
<comment type="subcellular location">
    <subcellularLocation>
        <location evidence="1">Membrane</location>
        <topology evidence="1">Multi-pass membrane protein</topology>
    </subcellularLocation>
</comment>
<dbReference type="AlphaFoldDB" id="A0A8J7TL42"/>
<organism evidence="9 10">
    <name type="scientific">Candidatus Obscuribacter phosphatis</name>
    <dbReference type="NCBI Taxonomy" id="1906157"/>
    <lineage>
        <taxon>Bacteria</taxon>
        <taxon>Bacillati</taxon>
        <taxon>Candidatus Melainabacteria</taxon>
        <taxon>Candidatus Obscuribacterales</taxon>
        <taxon>Candidatus Obscuribacteraceae</taxon>
        <taxon>Candidatus Obscuribacter</taxon>
    </lineage>
</organism>
<reference evidence="9" key="1">
    <citation type="submission" date="2021-02" db="EMBL/GenBank/DDBJ databases">
        <title>Genome-Resolved Metagenomics of a Microbial Community Performing Photosynthetic Biological Nutrient Removal.</title>
        <authorList>
            <person name="Mcdaniel E.A."/>
        </authorList>
    </citation>
    <scope>NUCLEOTIDE SEQUENCE</scope>
    <source>
        <strain evidence="9">UWPOB_OBS1</strain>
    </source>
</reference>
<evidence type="ECO:0000256" key="2">
    <source>
        <dbReference type="ARBA" id="ARBA00009045"/>
    </source>
</evidence>
<dbReference type="Proteomes" id="UP000664277">
    <property type="component" value="Unassembled WGS sequence"/>
</dbReference>
<dbReference type="GO" id="GO:0016020">
    <property type="term" value="C:membrane"/>
    <property type="evidence" value="ECO:0007669"/>
    <property type="project" value="UniProtKB-SubCell"/>
</dbReference>
<feature type="transmembrane region" description="Helical" evidence="7">
    <location>
        <begin position="422"/>
        <end position="439"/>
    </location>
</feature>
<evidence type="ECO:0000313" key="9">
    <source>
        <dbReference type="EMBL" id="MBN8659586.1"/>
    </source>
</evidence>
<dbReference type="GO" id="GO:0006508">
    <property type="term" value="P:proteolysis"/>
    <property type="evidence" value="ECO:0007669"/>
    <property type="project" value="UniProtKB-KW"/>
</dbReference>
<dbReference type="InterPro" id="IPR050925">
    <property type="entry name" value="Rhomboid_protease_S54"/>
</dbReference>
<dbReference type="Gene3D" id="1.20.1540.10">
    <property type="entry name" value="Rhomboid-like"/>
    <property type="match status" value="1"/>
</dbReference>
<dbReference type="Pfam" id="PF01694">
    <property type="entry name" value="Rhomboid"/>
    <property type="match status" value="1"/>
</dbReference>
<dbReference type="EMBL" id="JAFLCK010000004">
    <property type="protein sequence ID" value="MBN8659586.1"/>
    <property type="molecule type" value="Genomic_DNA"/>
</dbReference>
<protein>
    <submittedName>
        <fullName evidence="9">Rhomboid family intramembrane serine protease</fullName>
    </submittedName>
</protein>
<dbReference type="SUPFAM" id="SSF144091">
    <property type="entry name" value="Rhomboid-like"/>
    <property type="match status" value="1"/>
</dbReference>
<comment type="similarity">
    <text evidence="2">Belongs to the peptidase S54 family.</text>
</comment>
<keyword evidence="4" id="KW-0378">Hydrolase</keyword>
<evidence type="ECO:0000256" key="3">
    <source>
        <dbReference type="ARBA" id="ARBA00022692"/>
    </source>
</evidence>
<keyword evidence="9" id="KW-0645">Protease</keyword>
<feature type="domain" description="Peptidase S54 rhomboid" evidence="8">
    <location>
        <begin position="357"/>
        <end position="494"/>
    </location>
</feature>
<sequence>MQPIIVLTGILVPLLVVKDEQLAIWTGWCLLLFFHVPAIYVSRALTDAMYDLDASAIETWANIEPWLIWGKSGKFRHDLHMAYAAYLLEKPAEAEKYLEPWLMEKDIPPMFKPWPLKYKIDGEAILWNWEKVSSLYEELAKDDEVFSRSLGLLIARMKLEFGEVKEAADKLREAHFEESIFPLSSIATSVLPFFSLTGARTEFYKLVKVLEATKARLAPGLISLWSARCELACGDRTKAQSLLEDCSKSKVHLIQSRASRLMTPLLDGTKLDRKIDPKDPSVLKEVSSVWQLFKRAAFIQEILSPRRQSICVNVICITSIMMFVVSVSFLLPLGIPVESPISPLSMGVDFESVVKREQYYRLITYLFYHSDVLHIGSNLIGLYVFGRIAENIFGSSRFLAIYFVGGILSGVFHLFLSDKIAVGASGAIQAVFAACAVGIYKIKILPRNLKLRYLSFMAGLTLFQMVLDHVIPFIAVFAHLGGLLSGFLMGSLISVRDPASLASLEGEVDGTQTFI</sequence>
<name>A0A8J7TL42_9BACT</name>
<evidence type="ECO:0000256" key="4">
    <source>
        <dbReference type="ARBA" id="ARBA00022801"/>
    </source>
</evidence>